<evidence type="ECO:0000259" key="1">
    <source>
        <dbReference type="Pfam" id="PF13358"/>
    </source>
</evidence>
<evidence type="ECO:0000313" key="2">
    <source>
        <dbReference type="EMBL" id="AKB68184.1"/>
    </source>
</evidence>
<dbReference type="HOGENOM" id="CLU_041125_1_0_2"/>
<dbReference type="NCBIfam" id="NF033545">
    <property type="entry name" value="transpos_IS630"/>
    <property type="match status" value="1"/>
</dbReference>
<feature type="domain" description="Tc1-like transposase DDE" evidence="1">
    <location>
        <begin position="17"/>
        <end position="165"/>
    </location>
</feature>
<dbReference type="InterPro" id="IPR038717">
    <property type="entry name" value="Tc1-like_DDE_dom"/>
</dbReference>
<dbReference type="AlphaFoldDB" id="A0A0E3WP64"/>
<name>A0A0E3WP64_METMZ</name>
<sequence length="207" mass="24106">MEIVLDVYKRPFDPLNPVICMDESPKQLIAETRIPIPCSPGKPARYDYEYKRCGMCNIFLACEPLSGKRMVKITERKTKRDWAYFLEEIALQQENADKITLIMDNLNTHVPGSLYEVFQPAKAKALWDRFEFVYTPKHGSWLNMAEIELNVLTGQCLKRRMDDIKVVRNEAVAGQKFRNNKNAKVNWQFTTEDARIKLARLYPTIVD</sequence>
<dbReference type="InterPro" id="IPR047655">
    <property type="entry name" value="Transpos_IS630-like"/>
</dbReference>
<evidence type="ECO:0000313" key="3">
    <source>
        <dbReference type="Proteomes" id="UP000033063"/>
    </source>
</evidence>
<proteinExistence type="predicted"/>
<dbReference type="Pfam" id="PF13358">
    <property type="entry name" value="DDE_3"/>
    <property type="match status" value="1"/>
</dbReference>
<dbReference type="PATRIC" id="fig|1434114.4.peg.2075"/>
<dbReference type="Proteomes" id="UP000033063">
    <property type="component" value="Chromosome"/>
</dbReference>
<accession>A0A0E3WP64</accession>
<organism evidence="2 3">
    <name type="scientific">Methanosarcina mazei LYC</name>
    <dbReference type="NCBI Taxonomy" id="1434114"/>
    <lineage>
        <taxon>Archaea</taxon>
        <taxon>Methanobacteriati</taxon>
        <taxon>Methanobacteriota</taxon>
        <taxon>Stenosarchaea group</taxon>
        <taxon>Methanomicrobia</taxon>
        <taxon>Methanosarcinales</taxon>
        <taxon>Methanosarcinaceae</taxon>
        <taxon>Methanosarcina</taxon>
    </lineage>
</organism>
<protein>
    <submittedName>
        <fullName evidence="2">Mobile element protein</fullName>
    </submittedName>
</protein>
<dbReference type="EMBL" id="CP009513">
    <property type="protein sequence ID" value="AKB68184.1"/>
    <property type="molecule type" value="Genomic_DNA"/>
</dbReference>
<gene>
    <name evidence="2" type="ORF">MSMAL_1641</name>
</gene>
<reference evidence="2 3" key="1">
    <citation type="submission" date="2014-07" db="EMBL/GenBank/DDBJ databases">
        <title>Methanogenic archaea and the global carbon cycle.</title>
        <authorList>
            <person name="Henriksen J.R."/>
            <person name="Luke J."/>
            <person name="Reinhart S."/>
            <person name="Benedict M.N."/>
            <person name="Youngblut N.D."/>
            <person name="Metcalf M.E."/>
            <person name="Whitaker R.J."/>
            <person name="Metcalf W.W."/>
        </authorList>
    </citation>
    <scope>NUCLEOTIDE SEQUENCE [LARGE SCALE GENOMIC DNA]</scope>
    <source>
        <strain evidence="2 3">LYC</strain>
    </source>
</reference>